<dbReference type="PANTHER" id="PTHR47352:SF1">
    <property type="entry name" value="CLASS I PEPTIDE CHAIN RELEASE FACTOR"/>
    <property type="match status" value="1"/>
</dbReference>
<dbReference type="PROSITE" id="PS00745">
    <property type="entry name" value="RF_PROK_I"/>
    <property type="match status" value="1"/>
</dbReference>
<dbReference type="SUPFAM" id="SSF110916">
    <property type="entry name" value="Peptidyl-tRNA hydrolase domain-like"/>
    <property type="match status" value="1"/>
</dbReference>
<dbReference type="PhylomeDB" id="A7RJN9"/>
<evidence type="ECO:0000313" key="3">
    <source>
        <dbReference type="Proteomes" id="UP000001593"/>
    </source>
</evidence>
<evidence type="ECO:0000313" key="2">
    <source>
        <dbReference type="EMBL" id="EDO48409.1"/>
    </source>
</evidence>
<dbReference type="Gene3D" id="3.30.160.20">
    <property type="match status" value="1"/>
</dbReference>
<dbReference type="Pfam" id="PF00472">
    <property type="entry name" value="RF-1"/>
    <property type="match status" value="1"/>
</dbReference>
<dbReference type="InParanoid" id="A7RJN9"/>
<dbReference type="InterPro" id="IPR000352">
    <property type="entry name" value="Pep_chain_release_fac_I"/>
</dbReference>
<keyword evidence="3" id="KW-1185">Reference proteome</keyword>
<organism evidence="2 3">
    <name type="scientific">Nematostella vectensis</name>
    <name type="common">Starlet sea anemone</name>
    <dbReference type="NCBI Taxonomy" id="45351"/>
    <lineage>
        <taxon>Eukaryota</taxon>
        <taxon>Metazoa</taxon>
        <taxon>Cnidaria</taxon>
        <taxon>Anthozoa</taxon>
        <taxon>Hexacorallia</taxon>
        <taxon>Actiniaria</taxon>
        <taxon>Edwardsiidae</taxon>
        <taxon>Nematostella</taxon>
    </lineage>
</organism>
<dbReference type="PANTHER" id="PTHR47352">
    <property type="entry name" value="CLASS I PEPTIDE CHAIN RELEASE FACTOR"/>
    <property type="match status" value="1"/>
</dbReference>
<dbReference type="STRING" id="45351.A7RJN9"/>
<accession>A7RJN9</accession>
<dbReference type="OMA" id="MEWIPEW"/>
<proteinExistence type="predicted"/>
<dbReference type="EMBL" id="DS469514">
    <property type="protein sequence ID" value="EDO48409.1"/>
    <property type="molecule type" value="Genomic_DNA"/>
</dbReference>
<dbReference type="GO" id="GO:0003747">
    <property type="term" value="F:translation release factor activity"/>
    <property type="evidence" value="ECO:0007669"/>
    <property type="project" value="InterPro"/>
</dbReference>
<dbReference type="HOGENOM" id="CLU_089470_6_3_1"/>
<evidence type="ECO:0000259" key="1">
    <source>
        <dbReference type="PROSITE" id="PS00745"/>
    </source>
</evidence>
<protein>
    <recommendedName>
        <fullName evidence="1">Prokaryotic-type class I peptide chain release factors domain-containing protein</fullName>
    </recommendedName>
</protein>
<name>A7RJN9_NEMVE</name>
<dbReference type="FunFam" id="3.30.160.20:FF:000147">
    <property type="entry name" value="Predicted protein"/>
    <property type="match status" value="1"/>
</dbReference>
<sequence>QLLVKFARSTGPGGQNVNKVNTKVDVRFHVPSANWIPEEVRLKLLEREKNRINKDNELVISSTKHRSQHRNLQDAICKIEEMVKEASYIPREPSEKQRKHVKKL</sequence>
<dbReference type="KEGG" id="nve:5520535"/>
<feature type="domain" description="Prokaryotic-type class I peptide chain release factors" evidence="1">
    <location>
        <begin position="8"/>
        <end position="24"/>
    </location>
</feature>
<dbReference type="eggNOG" id="KOG3429">
    <property type="taxonomic scope" value="Eukaryota"/>
</dbReference>
<reference evidence="2 3" key="1">
    <citation type="journal article" date="2007" name="Science">
        <title>Sea anemone genome reveals ancestral eumetazoan gene repertoire and genomic organization.</title>
        <authorList>
            <person name="Putnam N.H."/>
            <person name="Srivastava M."/>
            <person name="Hellsten U."/>
            <person name="Dirks B."/>
            <person name="Chapman J."/>
            <person name="Salamov A."/>
            <person name="Terry A."/>
            <person name="Shapiro H."/>
            <person name="Lindquist E."/>
            <person name="Kapitonov V.V."/>
            <person name="Jurka J."/>
            <person name="Genikhovich G."/>
            <person name="Grigoriev I.V."/>
            <person name="Lucas S.M."/>
            <person name="Steele R.E."/>
            <person name="Finnerty J.R."/>
            <person name="Technau U."/>
            <person name="Martindale M.Q."/>
            <person name="Rokhsar D.S."/>
        </authorList>
    </citation>
    <scope>NUCLEOTIDE SEQUENCE [LARGE SCALE GENOMIC DNA]</scope>
    <source>
        <strain evidence="3">CH2 X CH6</strain>
    </source>
</reference>
<feature type="non-terminal residue" evidence="2">
    <location>
        <position position="104"/>
    </location>
</feature>
<dbReference type="AlphaFoldDB" id="A7RJN9"/>
<gene>
    <name evidence="2" type="ORF">NEMVEDRAFT_v1g83901</name>
</gene>
<dbReference type="Proteomes" id="UP000001593">
    <property type="component" value="Unassembled WGS sequence"/>
</dbReference>